<name>A0ACC7NWV9_9BACL</name>
<accession>A0ACC7NWV9</accession>
<evidence type="ECO:0000313" key="1">
    <source>
        <dbReference type="EMBL" id="MFM9328540.1"/>
    </source>
</evidence>
<evidence type="ECO:0000313" key="2">
    <source>
        <dbReference type="Proteomes" id="UP001631969"/>
    </source>
</evidence>
<proteinExistence type="predicted"/>
<gene>
    <name evidence="1" type="primary">glgP</name>
    <name evidence="1" type="ORF">ACI1P1_09595</name>
</gene>
<dbReference type="EMBL" id="JBJURJ010000005">
    <property type="protein sequence ID" value="MFM9328540.1"/>
    <property type="molecule type" value="Genomic_DNA"/>
</dbReference>
<dbReference type="Proteomes" id="UP001631969">
    <property type="component" value="Unassembled WGS sequence"/>
</dbReference>
<protein>
    <submittedName>
        <fullName evidence="1">Alpha-glucan family phosphorylase</fullName>
    </submittedName>
</protein>
<organism evidence="1 2">
    <name type="scientific">Paenibacillus mesotrionivorans</name>
    <dbReference type="NCBI Taxonomy" id="3160968"/>
    <lineage>
        <taxon>Bacteria</taxon>
        <taxon>Bacillati</taxon>
        <taxon>Bacillota</taxon>
        <taxon>Bacilli</taxon>
        <taxon>Bacillales</taxon>
        <taxon>Paenibacillaceae</taxon>
        <taxon>Paenibacillus</taxon>
    </lineage>
</organism>
<reference evidence="1" key="1">
    <citation type="submission" date="2024-12" db="EMBL/GenBank/DDBJ databases">
        <authorList>
            <person name="Wu N."/>
        </authorList>
    </citation>
    <scope>NUCLEOTIDE SEQUENCE</scope>
    <source>
        <strain evidence="1">P15</strain>
    </source>
</reference>
<keyword evidence="2" id="KW-1185">Reference proteome</keyword>
<sequence>MTQYSALLPERLSRLEELAYNLWFSWNEEALELFRSIHPVKWETVYHSPVRMLLETSPEDWARLASDEAFIDLYEKAIASWDAYTGRKAWFQETYPQHIGRHIAYFSAEFGFHESLPIYSGGLGVLAGDHCKSASDLGLPLVAVGLLYKRGYFNQKIDHQGTQISEQVTYDFNKLAVRPAIRNNEEVHVFVELPGRAVRLKVWEVRVGNVPVYLLDADVDGNSYDDRSLTAQLYGGNQDTRIQQEIILGMGGILALRALELYPYVYHINEGHAAFLSLERIREHIRGGLPFSAALEMVRASTIFTTHTPVPAGHDAFPVGMFEHYLGELLYSLNADRQAIVELGLDRSKNVFNMTYLAMNTATMRNGVSELHGAVSRDMFKGFHGNLNASEIPIGHVTNGVHLRTWMAREWKELLDRYLPENWRTHQSGREQWAALADAPEETLWDIRQRLKERLILYAKTNVEEQRRRNGQPDDSGSVFLRPDVLTIGFARRFATYKRATLIFRDQERLDRLVNDPERPVQFIFAGKAHPADIPGQKLLRDIYQLSQTDRFRGKIVLLENYDMNMARYLVQGVDVWLNNPKRPYEASGTSGEKAALNGVLNFSVLDGWWQEGYDGENGWSIDADNRADEETQEKENQESLYSVLEKKIVPLYYNREEQAAVPVQWVKRMVHSIETLAPQYNTDRMVQDYTNLYYTKIMDRSLHFSTDNYAAATRMADYKRFIRTKWWAVKIVGVEDPYPPVSFAESLDKRLLKTIGVIVHLGEIWYKDVAVEALYWEEQANGAWVPVVVPFSLFGEAVSPGTYKFEGRLPAHLRHGPHFQLRVRPISPDFAHDFEMNEVTML</sequence>
<comment type="caution">
    <text evidence="1">The sequence shown here is derived from an EMBL/GenBank/DDBJ whole genome shotgun (WGS) entry which is preliminary data.</text>
</comment>